<accession>A0A0L1JSR8</accession>
<proteinExistence type="predicted"/>
<sequence>MRGPMLRYLALGGVAFAASCSSSDPVHTQFYREAGVMYDHSGFGTATMNNMGLMTGEQQYAFDLGQRFASEVLTTVNFAFNSATLDAGARDALREQARWILQFPEVRFRVYGHTDAVGSEAYNKRLGLRRAQAVVHFLTSQGISRSRLEAVVSFGETRPVIPTPNMDRRNRRTVTEVSGFVQSHPMVLDGKYAQIVYREYVTSAQAPSTLTNVENSRESIGRLGGN</sequence>
<keyword evidence="8" id="KW-1185">Reference proteome</keyword>
<feature type="domain" description="OmpA-like" evidence="6">
    <location>
        <begin position="65"/>
        <end position="181"/>
    </location>
</feature>
<evidence type="ECO:0000256" key="3">
    <source>
        <dbReference type="ARBA" id="ARBA00023237"/>
    </source>
</evidence>
<keyword evidence="3" id="KW-0998">Cell outer membrane</keyword>
<dbReference type="PROSITE" id="PS51257">
    <property type="entry name" value="PROKAR_LIPOPROTEIN"/>
    <property type="match status" value="1"/>
</dbReference>
<dbReference type="GO" id="GO:0009279">
    <property type="term" value="C:cell outer membrane"/>
    <property type="evidence" value="ECO:0007669"/>
    <property type="project" value="UniProtKB-SubCell"/>
</dbReference>
<dbReference type="AlphaFoldDB" id="A0A0L1JSR8"/>
<dbReference type="SUPFAM" id="SSF103088">
    <property type="entry name" value="OmpA-like"/>
    <property type="match status" value="1"/>
</dbReference>
<keyword evidence="2 4" id="KW-0472">Membrane</keyword>
<feature type="chain" id="PRO_5005554227" evidence="5">
    <location>
        <begin position="18"/>
        <end position="226"/>
    </location>
</feature>
<dbReference type="CDD" id="cd07185">
    <property type="entry name" value="OmpA_C-like"/>
    <property type="match status" value="1"/>
</dbReference>
<comment type="subcellular location">
    <subcellularLocation>
        <location evidence="1">Cell outer membrane</location>
    </subcellularLocation>
</comment>
<dbReference type="STRING" id="1317121.ATO11_05310"/>
<dbReference type="Pfam" id="PF00691">
    <property type="entry name" value="OmpA"/>
    <property type="match status" value="1"/>
</dbReference>
<evidence type="ECO:0000256" key="5">
    <source>
        <dbReference type="SAM" id="SignalP"/>
    </source>
</evidence>
<keyword evidence="5" id="KW-0732">Signal</keyword>
<feature type="signal peptide" evidence="5">
    <location>
        <begin position="1"/>
        <end position="17"/>
    </location>
</feature>
<organism evidence="7 8">
    <name type="scientific">Pseudaestuariivita atlantica</name>
    <dbReference type="NCBI Taxonomy" id="1317121"/>
    <lineage>
        <taxon>Bacteria</taxon>
        <taxon>Pseudomonadati</taxon>
        <taxon>Pseudomonadota</taxon>
        <taxon>Alphaproteobacteria</taxon>
        <taxon>Rhodobacterales</taxon>
        <taxon>Paracoccaceae</taxon>
        <taxon>Pseudaestuariivita</taxon>
    </lineage>
</organism>
<dbReference type="PANTHER" id="PTHR30329:SF21">
    <property type="entry name" value="LIPOPROTEIN YIAD-RELATED"/>
    <property type="match status" value="1"/>
</dbReference>
<dbReference type="Gene3D" id="3.30.1330.60">
    <property type="entry name" value="OmpA-like domain"/>
    <property type="match status" value="1"/>
</dbReference>
<reference evidence="7 8" key="1">
    <citation type="journal article" date="2015" name="Int. J. Syst. Evol. Microbiol.">
        <title>Aestuariivita atlantica sp. nov., isolated from deep sea sediment of the Atlantic Ocean.</title>
        <authorList>
            <person name="Li G."/>
            <person name="Lai Q."/>
            <person name="Du Y."/>
            <person name="Liu X."/>
            <person name="Sun F."/>
            <person name="Shao Z."/>
        </authorList>
    </citation>
    <scope>NUCLEOTIDE SEQUENCE [LARGE SCALE GENOMIC DNA]</scope>
    <source>
        <strain evidence="7 8">22II-S11-z3</strain>
    </source>
</reference>
<evidence type="ECO:0000256" key="2">
    <source>
        <dbReference type="ARBA" id="ARBA00023136"/>
    </source>
</evidence>
<dbReference type="InterPro" id="IPR050330">
    <property type="entry name" value="Bact_OuterMem_StrucFunc"/>
</dbReference>
<evidence type="ECO:0000256" key="1">
    <source>
        <dbReference type="ARBA" id="ARBA00004442"/>
    </source>
</evidence>
<dbReference type="EMBL" id="AQQZ01000002">
    <property type="protein sequence ID" value="KNG94806.1"/>
    <property type="molecule type" value="Genomic_DNA"/>
</dbReference>
<dbReference type="PATRIC" id="fig|1317121.7.peg.1439"/>
<evidence type="ECO:0000256" key="4">
    <source>
        <dbReference type="PROSITE-ProRule" id="PRU00473"/>
    </source>
</evidence>
<dbReference type="InterPro" id="IPR036737">
    <property type="entry name" value="OmpA-like_sf"/>
</dbReference>
<evidence type="ECO:0000313" key="7">
    <source>
        <dbReference type="EMBL" id="KNG94806.1"/>
    </source>
</evidence>
<comment type="caution">
    <text evidence="7">The sequence shown here is derived from an EMBL/GenBank/DDBJ whole genome shotgun (WGS) entry which is preliminary data.</text>
</comment>
<protein>
    <submittedName>
        <fullName evidence="7">Membrane protein</fullName>
    </submittedName>
</protein>
<dbReference type="PANTHER" id="PTHR30329">
    <property type="entry name" value="STATOR ELEMENT OF FLAGELLAR MOTOR COMPLEX"/>
    <property type="match status" value="1"/>
</dbReference>
<evidence type="ECO:0000259" key="6">
    <source>
        <dbReference type="PROSITE" id="PS51123"/>
    </source>
</evidence>
<evidence type="ECO:0000313" key="8">
    <source>
        <dbReference type="Proteomes" id="UP000036938"/>
    </source>
</evidence>
<dbReference type="InterPro" id="IPR006664">
    <property type="entry name" value="OMP_bac"/>
</dbReference>
<name>A0A0L1JSR8_9RHOB</name>
<dbReference type="InterPro" id="IPR006665">
    <property type="entry name" value="OmpA-like"/>
</dbReference>
<dbReference type="PRINTS" id="PR01021">
    <property type="entry name" value="OMPADOMAIN"/>
</dbReference>
<dbReference type="Proteomes" id="UP000036938">
    <property type="component" value="Unassembled WGS sequence"/>
</dbReference>
<gene>
    <name evidence="7" type="ORF">ATO11_05310</name>
</gene>
<dbReference type="PROSITE" id="PS51123">
    <property type="entry name" value="OMPA_2"/>
    <property type="match status" value="1"/>
</dbReference>